<comment type="caution">
    <text evidence="1">The sequence shown here is derived from an EMBL/GenBank/DDBJ whole genome shotgun (WGS) entry which is preliminary data.</text>
</comment>
<sequence>MASATSNVFSVLVSPAATSIWSDENVPGSFDAASDTWTPGRGSDGRVTKASWALVPFDRWVRVAGTRMDALGAVVAAAMPNWADRGTQGWNGVLKAWSGMAVDASRPRAFFFGGGHHDSSNNGVYRLDLNKMSWAVEKLPTDSTKFDSRYNTSQNGSFTVYPPAQEYQTAHPNDTSVLYDCFYPFAPNEPTARHTYGSLVYNPQRNELFMGCRRMWLLSLDSGQWSVTNQRAALGATSEAGENMFAWWDRFRGRYVINATQNGNAGRNFEFDPATRTCAWSSVNLRAADYYWATAACEHDGVIYAYCRPDSQRTAELQVLDIQSNVATVKAITGVSNDTYSGDFYDGGSLTYVPERQKLLSASLSVALKTMRLYWIDPGSGVMSVASEPGNLYPSPAAYVETKMQYISQLRAVVYIDSADNDLRVMRVG</sequence>
<gene>
    <name evidence="1" type="ORF">GGR36_003494</name>
</gene>
<dbReference type="RefSeq" id="WP_183636036.1">
    <property type="nucleotide sequence ID" value="NZ_BAABLE010000005.1"/>
</dbReference>
<dbReference type="AlphaFoldDB" id="A0A840BRI8"/>
<dbReference type="Proteomes" id="UP000561045">
    <property type="component" value="Unassembled WGS sequence"/>
</dbReference>
<reference evidence="1 2" key="1">
    <citation type="submission" date="2020-08" db="EMBL/GenBank/DDBJ databases">
        <title>Genomic Encyclopedia of Type Strains, Phase IV (KMG-IV): sequencing the most valuable type-strain genomes for metagenomic binning, comparative biology and taxonomic classification.</title>
        <authorList>
            <person name="Goeker M."/>
        </authorList>
    </citation>
    <scope>NUCLEOTIDE SEQUENCE [LARGE SCALE GENOMIC DNA]</scope>
    <source>
        <strain evidence="1 2">DSM 106739</strain>
    </source>
</reference>
<name>A0A840BRI8_9RHOO</name>
<accession>A0A840BRI8</accession>
<evidence type="ECO:0000313" key="2">
    <source>
        <dbReference type="Proteomes" id="UP000561045"/>
    </source>
</evidence>
<proteinExistence type="predicted"/>
<keyword evidence="2" id="KW-1185">Reference proteome</keyword>
<dbReference type="EMBL" id="JACIET010000002">
    <property type="protein sequence ID" value="MBB4014148.1"/>
    <property type="molecule type" value="Genomic_DNA"/>
</dbReference>
<evidence type="ECO:0000313" key="1">
    <source>
        <dbReference type="EMBL" id="MBB4014148.1"/>
    </source>
</evidence>
<protein>
    <submittedName>
        <fullName evidence="1">Uncharacterized protein</fullName>
    </submittedName>
</protein>
<organism evidence="1 2">
    <name type="scientific">Niveibacterium umoris</name>
    <dbReference type="NCBI Taxonomy" id="1193620"/>
    <lineage>
        <taxon>Bacteria</taxon>
        <taxon>Pseudomonadati</taxon>
        <taxon>Pseudomonadota</taxon>
        <taxon>Betaproteobacteria</taxon>
        <taxon>Rhodocyclales</taxon>
        <taxon>Rhodocyclaceae</taxon>
        <taxon>Niveibacterium</taxon>
    </lineage>
</organism>